<dbReference type="GO" id="GO:0044780">
    <property type="term" value="P:bacterial-type flagellum assembly"/>
    <property type="evidence" value="ECO:0007669"/>
    <property type="project" value="TreeGrafter"/>
</dbReference>
<keyword evidence="1" id="KW-1133">Transmembrane helix</keyword>
<dbReference type="Proteomes" id="UP000519897">
    <property type="component" value="Unassembled WGS sequence"/>
</dbReference>
<keyword evidence="1" id="KW-0812">Transmembrane</keyword>
<evidence type="ECO:0000313" key="2">
    <source>
        <dbReference type="EMBL" id="MBB4144392.1"/>
    </source>
</evidence>
<dbReference type="InterPro" id="IPR042193">
    <property type="entry name" value="FHIPEP_3"/>
</dbReference>
<dbReference type="PANTHER" id="PTHR30161:SF2">
    <property type="entry name" value="INVASION PROTEIN INVA"/>
    <property type="match status" value="1"/>
</dbReference>
<feature type="transmembrane region" description="Helical" evidence="1">
    <location>
        <begin position="198"/>
        <end position="218"/>
    </location>
</feature>
<dbReference type="PIRSF" id="PIRSF005419">
    <property type="entry name" value="FlhA"/>
    <property type="match status" value="1"/>
</dbReference>
<name>A0A7W6LHQ9_9HYPH</name>
<proteinExistence type="predicted"/>
<feature type="transmembrane region" description="Helical" evidence="1">
    <location>
        <begin position="103"/>
        <end position="129"/>
    </location>
</feature>
<dbReference type="GO" id="GO:0009306">
    <property type="term" value="P:protein secretion"/>
    <property type="evidence" value="ECO:0007669"/>
    <property type="project" value="InterPro"/>
</dbReference>
<keyword evidence="3" id="KW-1185">Reference proteome</keyword>
<gene>
    <name evidence="2" type="ORF">GGQ72_002949</name>
</gene>
<dbReference type="AlphaFoldDB" id="A0A7W6LHQ9"/>
<dbReference type="GO" id="GO:0005886">
    <property type="term" value="C:plasma membrane"/>
    <property type="evidence" value="ECO:0007669"/>
    <property type="project" value="TreeGrafter"/>
</dbReference>
<dbReference type="RefSeq" id="WP_165131304.1">
    <property type="nucleotide sequence ID" value="NZ_CP049249.1"/>
</dbReference>
<dbReference type="Pfam" id="PF00771">
    <property type="entry name" value="FHIPEP"/>
    <property type="match status" value="2"/>
</dbReference>
<dbReference type="Gene3D" id="1.10.8.540">
    <property type="entry name" value="FHIPEP family, domain 3"/>
    <property type="match status" value="1"/>
</dbReference>
<keyword evidence="1" id="KW-0472">Membrane</keyword>
<reference evidence="2 3" key="1">
    <citation type="submission" date="2020-08" db="EMBL/GenBank/DDBJ databases">
        <title>Genomic Encyclopedia of Type Strains, Phase IV (KMG-IV): sequencing the most valuable type-strain genomes for metagenomic binning, comparative biology and taxonomic classification.</title>
        <authorList>
            <person name="Goeker M."/>
        </authorList>
    </citation>
    <scope>NUCLEOTIDE SEQUENCE [LARGE SCALE GENOMIC DNA]</scope>
    <source>
        <strain evidence="2 3">DSM 29514</strain>
    </source>
</reference>
<dbReference type="PRINTS" id="PR00949">
    <property type="entry name" value="TYPE3IMAPROT"/>
</dbReference>
<accession>A0A7W6LHQ9</accession>
<dbReference type="PANTHER" id="PTHR30161">
    <property type="entry name" value="FLAGELLAR EXPORT PROTEIN, MEMBRANE FLHA SUBUNIT-RELATED"/>
    <property type="match status" value="1"/>
</dbReference>
<dbReference type="EMBL" id="JACIEC010000003">
    <property type="protein sequence ID" value="MBB4144392.1"/>
    <property type="molecule type" value="Genomic_DNA"/>
</dbReference>
<dbReference type="InterPro" id="IPR001712">
    <property type="entry name" value="T3SS_FHIPEP"/>
</dbReference>
<feature type="transmembrane region" description="Helical" evidence="1">
    <location>
        <begin position="40"/>
        <end position="59"/>
    </location>
</feature>
<protein>
    <submittedName>
        <fullName evidence="2">Type III secretion protein V</fullName>
    </submittedName>
</protein>
<feature type="transmembrane region" description="Helical" evidence="1">
    <location>
        <begin position="71"/>
        <end position="91"/>
    </location>
</feature>
<sequence>MNLTTITQALMKRTEILFSVFFLVVVAMMVLPLPTFLIDLMIGFNLSFAFIILITTIYLRTALDISTFPALILIGTVFRLAITISTTRLILAEGYAGEIITAFGNFVVSGNVVVGLVVFLIVALVQFIVVTKGAERIAEVSARFTLDAMPGKQLAIDSDLRNGHITAQKALKRREQLELESQFFGAMDGALRFVKGDAIASLVVVAVNLIGGLSIGMFQRGMSFSESAHHYSLLTIGEGLVSQIPSMLMAIAAGTVVTRVSSEDAVSLGSDIGRQLSQDSRALGVAGAMTFSMGFVPGFPALVLWPLGLLLGAGAYWVARPKKAGAPRAEPRAVAMERKELDRARFGDPIVVTVSEATLQRLDRANFASILEARISSMAHVVGVAVTVPTFNPDPRIADHIVHIQVENVPVGVLTIEPDADLDLMAFSLCRIVRRHVGPTFSVEDVMQWLTSVEQRLGRLAVEVRENVPQIVLVKVARQLLTSGVTLSQPRAVLEVILERTDLYSNPEQLAEAAREAIGSQVAYGMLDYRGVLPLIPFESQWVDALDRYFASYSSQSKFEAEADLEAMCRSLPDRLLKLNESGIEPVGLIAREHRSATQFYLSRHRILLPLISEDEIPADISCEMLEPITLVRREDAQSEMV</sequence>
<feature type="transmembrane region" description="Helical" evidence="1">
    <location>
        <begin position="16"/>
        <end position="34"/>
    </location>
</feature>
<evidence type="ECO:0000313" key="3">
    <source>
        <dbReference type="Proteomes" id="UP000519897"/>
    </source>
</evidence>
<comment type="caution">
    <text evidence="2">The sequence shown here is derived from an EMBL/GenBank/DDBJ whole genome shotgun (WGS) entry which is preliminary data.</text>
</comment>
<evidence type="ECO:0000256" key="1">
    <source>
        <dbReference type="SAM" id="Phobius"/>
    </source>
</evidence>
<organism evidence="2 3">
    <name type="scientific">Rhizobium rhizoryzae</name>
    <dbReference type="NCBI Taxonomy" id="451876"/>
    <lineage>
        <taxon>Bacteria</taxon>
        <taxon>Pseudomonadati</taxon>
        <taxon>Pseudomonadota</taxon>
        <taxon>Alphaproteobacteria</taxon>
        <taxon>Hyphomicrobiales</taxon>
        <taxon>Rhizobiaceae</taxon>
        <taxon>Rhizobium/Agrobacterium group</taxon>
        <taxon>Rhizobium</taxon>
    </lineage>
</organism>